<accession>T1KMM0</accession>
<dbReference type="Proteomes" id="UP000015104">
    <property type="component" value="Unassembled WGS sequence"/>
</dbReference>
<reference evidence="1" key="2">
    <citation type="submission" date="2015-06" db="UniProtKB">
        <authorList>
            <consortium name="EnsemblMetazoa"/>
        </authorList>
    </citation>
    <scope>IDENTIFICATION</scope>
</reference>
<proteinExistence type="predicted"/>
<dbReference type="HOGENOM" id="CLU_2609142_0_0_1"/>
<keyword evidence="2" id="KW-1185">Reference proteome</keyword>
<protein>
    <submittedName>
        <fullName evidence="1">Uncharacterized protein</fullName>
    </submittedName>
</protein>
<dbReference type="AlphaFoldDB" id="T1KMM0"/>
<sequence length="79" mass="8772">MKIGIAEYSISDGITLRISKFTYPGNTPVGMARIVREHAKNHDIEASDLTSEAIGFTMDFCTGEYDFGKKKTGIRRLSL</sequence>
<evidence type="ECO:0000313" key="1">
    <source>
        <dbReference type="EnsemblMetazoa" id="tetur15g02100.1"/>
    </source>
</evidence>
<evidence type="ECO:0000313" key="2">
    <source>
        <dbReference type="Proteomes" id="UP000015104"/>
    </source>
</evidence>
<name>T1KMM0_TETUR</name>
<organism evidence="1 2">
    <name type="scientific">Tetranychus urticae</name>
    <name type="common">Two-spotted spider mite</name>
    <dbReference type="NCBI Taxonomy" id="32264"/>
    <lineage>
        <taxon>Eukaryota</taxon>
        <taxon>Metazoa</taxon>
        <taxon>Ecdysozoa</taxon>
        <taxon>Arthropoda</taxon>
        <taxon>Chelicerata</taxon>
        <taxon>Arachnida</taxon>
        <taxon>Acari</taxon>
        <taxon>Acariformes</taxon>
        <taxon>Trombidiformes</taxon>
        <taxon>Prostigmata</taxon>
        <taxon>Eleutherengona</taxon>
        <taxon>Raphignathae</taxon>
        <taxon>Tetranychoidea</taxon>
        <taxon>Tetranychidae</taxon>
        <taxon>Tetranychus</taxon>
    </lineage>
</organism>
<dbReference type="EnsemblMetazoa" id="tetur15g02100.1">
    <property type="protein sequence ID" value="tetur15g02100.1"/>
    <property type="gene ID" value="tetur15g02100"/>
</dbReference>
<dbReference type="EMBL" id="CAEY01000246">
    <property type="status" value="NOT_ANNOTATED_CDS"/>
    <property type="molecule type" value="Genomic_DNA"/>
</dbReference>
<reference evidence="2" key="1">
    <citation type="submission" date="2011-08" db="EMBL/GenBank/DDBJ databases">
        <authorList>
            <person name="Rombauts S."/>
        </authorList>
    </citation>
    <scope>NUCLEOTIDE SEQUENCE</scope>
    <source>
        <strain evidence="2">London</strain>
    </source>
</reference>